<dbReference type="PANTHER" id="PTHR12526">
    <property type="entry name" value="GLYCOSYLTRANSFERASE"/>
    <property type="match status" value="1"/>
</dbReference>
<reference evidence="3 4" key="1">
    <citation type="submission" date="2014-04" db="EMBL/GenBank/DDBJ databases">
        <title>Whole genome shotgun sequence of Geobacillus caldoxylosilyticus NBRC 107762.</title>
        <authorList>
            <person name="Hosoyama A."/>
            <person name="Hosoyama Y."/>
            <person name="Katano-Makiyama Y."/>
            <person name="Tsuchikane K."/>
            <person name="Ohji S."/>
            <person name="Ichikawa N."/>
            <person name="Yamazoe A."/>
            <person name="Fujita N."/>
        </authorList>
    </citation>
    <scope>NUCLEOTIDE SEQUENCE [LARGE SCALE GENOMIC DNA]</scope>
    <source>
        <strain evidence="3 4">NBRC 107762</strain>
    </source>
</reference>
<dbReference type="SUPFAM" id="SSF53756">
    <property type="entry name" value="UDP-Glycosyltransferase/glycogen phosphorylase"/>
    <property type="match status" value="1"/>
</dbReference>
<keyword evidence="3" id="KW-0808">Transferase</keyword>
<organism evidence="3 4">
    <name type="scientific">Parageobacillus caldoxylosilyticus NBRC 107762</name>
    <dbReference type="NCBI Taxonomy" id="1220594"/>
    <lineage>
        <taxon>Bacteria</taxon>
        <taxon>Bacillati</taxon>
        <taxon>Bacillota</taxon>
        <taxon>Bacilli</taxon>
        <taxon>Bacillales</taxon>
        <taxon>Anoxybacillaceae</taxon>
        <taxon>Saccharococcus</taxon>
    </lineage>
</organism>
<evidence type="ECO:0000313" key="3">
    <source>
        <dbReference type="EMBL" id="GAJ39644.1"/>
    </source>
</evidence>
<feature type="domain" description="Glycosyl transferase family 1" evidence="1">
    <location>
        <begin position="179"/>
        <end position="358"/>
    </location>
</feature>
<comment type="caution">
    <text evidence="3">The sequence shown here is derived from an EMBL/GenBank/DDBJ whole genome shotgun (WGS) entry which is preliminary data.</text>
</comment>
<protein>
    <submittedName>
        <fullName evidence="3">Putative glycosyltransferase</fullName>
    </submittedName>
</protein>
<name>A0A023DEC4_9BACL</name>
<proteinExistence type="predicted"/>
<sequence length="405" mass="46057">MKRIAYVSTFPPRRCGIATFTEHLLNSVRIAGKRRDVDPVIVLYNETDGDSAYRNDPKFWPLPAQDRAAYTQMAEQVNRSDVSVVVLQHEFGIFGGEAGEYILDFVHALKKPLVTTFHTIFADPQPPYRRIQQQIADASDAIVVMNRQAISYLTRAFNLPERKIFYIPHGAPEPSGEDRDLLRRRLGFEGRKVMFTFGLLSRGKGIESVITALPGVVRKVPETLYVIAGQTHPEVKKREGEAYREELKEMIRRLGLEANVRMIDRYFSEEELIDYLTACDLYVTPYPGMQQITSGTLAYAVGVGRPVLSTPYEHARDLLRGCEELLLPYGDTAAWERQLRRLLADEATMRQWEEKIRQIGAATHWPHVGEQYLKLFAKLCSETDDDAKAAERSEGEVKPIVPVSR</sequence>
<dbReference type="Pfam" id="PF13439">
    <property type="entry name" value="Glyco_transf_4"/>
    <property type="match status" value="1"/>
</dbReference>
<dbReference type="Gene3D" id="3.40.50.2000">
    <property type="entry name" value="Glycogen Phosphorylase B"/>
    <property type="match status" value="2"/>
</dbReference>
<dbReference type="EMBL" id="BAWO01000024">
    <property type="protein sequence ID" value="GAJ39644.1"/>
    <property type="molecule type" value="Genomic_DNA"/>
</dbReference>
<dbReference type="AlphaFoldDB" id="A0A023DEC4"/>
<dbReference type="InterPro" id="IPR001296">
    <property type="entry name" value="Glyco_trans_1"/>
</dbReference>
<dbReference type="InterPro" id="IPR028098">
    <property type="entry name" value="Glyco_trans_4-like_N"/>
</dbReference>
<dbReference type="GeneID" id="301192492"/>
<accession>A0A023DEC4</accession>
<gene>
    <name evidence="3" type="ORF">GCA01S_024_00090</name>
</gene>
<dbReference type="Pfam" id="PF00534">
    <property type="entry name" value="Glycos_transf_1"/>
    <property type="match status" value="1"/>
</dbReference>
<dbReference type="OrthoDB" id="9765330at2"/>
<evidence type="ECO:0000259" key="2">
    <source>
        <dbReference type="Pfam" id="PF13439"/>
    </source>
</evidence>
<dbReference type="GO" id="GO:0016757">
    <property type="term" value="F:glycosyltransferase activity"/>
    <property type="evidence" value="ECO:0007669"/>
    <property type="project" value="InterPro"/>
</dbReference>
<dbReference type="Proteomes" id="UP000023561">
    <property type="component" value="Unassembled WGS sequence"/>
</dbReference>
<dbReference type="RefSeq" id="WP_042408821.1">
    <property type="nucleotide sequence ID" value="NZ_BAWO01000024.1"/>
</dbReference>
<keyword evidence="4" id="KW-1185">Reference proteome</keyword>
<dbReference type="CDD" id="cd03822">
    <property type="entry name" value="GT4_mannosyltransferase-like"/>
    <property type="match status" value="1"/>
</dbReference>
<feature type="domain" description="Glycosyltransferase subfamily 4-like N-terminal" evidence="2">
    <location>
        <begin position="44"/>
        <end position="170"/>
    </location>
</feature>
<evidence type="ECO:0000313" key="4">
    <source>
        <dbReference type="Proteomes" id="UP000023561"/>
    </source>
</evidence>
<evidence type="ECO:0000259" key="1">
    <source>
        <dbReference type="Pfam" id="PF00534"/>
    </source>
</evidence>
<dbReference type="PANTHER" id="PTHR12526:SF572">
    <property type="entry name" value="BLL5144 PROTEIN"/>
    <property type="match status" value="1"/>
</dbReference>